<protein>
    <recommendedName>
        <fullName evidence="1">DUF397 domain-containing protein</fullName>
    </recommendedName>
</protein>
<evidence type="ECO:0000313" key="3">
    <source>
        <dbReference type="Proteomes" id="UP000192726"/>
    </source>
</evidence>
<dbReference type="AlphaFoldDB" id="A0A1V0TUF5"/>
<dbReference type="Proteomes" id="UP000192726">
    <property type="component" value="Chromosome"/>
</dbReference>
<keyword evidence="3" id="KW-1185">Reference proteome</keyword>
<gene>
    <name evidence="2" type="ORF">B1H19_22150</name>
</gene>
<dbReference type="Pfam" id="PF04149">
    <property type="entry name" value="DUF397"/>
    <property type="match status" value="1"/>
</dbReference>
<feature type="domain" description="DUF397" evidence="1">
    <location>
        <begin position="9"/>
        <end position="64"/>
    </location>
</feature>
<evidence type="ECO:0000313" key="2">
    <source>
        <dbReference type="EMBL" id="ARF56513.1"/>
    </source>
</evidence>
<evidence type="ECO:0000259" key="1">
    <source>
        <dbReference type="Pfam" id="PF04149"/>
    </source>
</evidence>
<proteinExistence type="predicted"/>
<dbReference type="OrthoDB" id="4570646at2"/>
<dbReference type="RefSeq" id="WP_083106547.1">
    <property type="nucleotide sequence ID" value="NZ_CP020569.1"/>
</dbReference>
<organism evidence="2 3">
    <name type="scientific">Streptomyces gilvosporeus</name>
    <dbReference type="NCBI Taxonomy" id="553510"/>
    <lineage>
        <taxon>Bacteria</taxon>
        <taxon>Bacillati</taxon>
        <taxon>Actinomycetota</taxon>
        <taxon>Actinomycetes</taxon>
        <taxon>Kitasatosporales</taxon>
        <taxon>Streptomycetaceae</taxon>
        <taxon>Streptomyces</taxon>
    </lineage>
</organism>
<dbReference type="KEGG" id="sgv:B1H19_22150"/>
<dbReference type="InterPro" id="IPR007278">
    <property type="entry name" value="DUF397"/>
</dbReference>
<name>A0A1V0TUF5_9ACTN</name>
<sequence>MTTIPAAREWVKSSYSGAEHGSDCLEWAPEVVPTGSVPIRDSKNPGPELHFSTDAWASFIGTVRRGDDPASSGS</sequence>
<reference evidence="2 3" key="1">
    <citation type="submission" date="2017-04" db="EMBL/GenBank/DDBJ databases">
        <title>Complete Genome Sequence of Streptomyces gilvosporeus F607, a Capable Producer of Natamycin.</title>
        <authorList>
            <person name="Zong G."/>
            <person name="Zhong C."/>
            <person name="Fu J."/>
            <person name="Qin R."/>
            <person name="Cao G."/>
        </authorList>
    </citation>
    <scope>NUCLEOTIDE SEQUENCE [LARGE SCALE GENOMIC DNA]</scope>
    <source>
        <strain evidence="2 3">F607</strain>
    </source>
</reference>
<accession>A0A1V0TUF5</accession>
<dbReference type="EMBL" id="CP020569">
    <property type="protein sequence ID" value="ARF56513.1"/>
    <property type="molecule type" value="Genomic_DNA"/>
</dbReference>